<dbReference type="Pfam" id="PF00583">
    <property type="entry name" value="Acetyltransf_1"/>
    <property type="match status" value="1"/>
</dbReference>
<evidence type="ECO:0000313" key="2">
    <source>
        <dbReference type="EMBL" id="REE83954.1"/>
    </source>
</evidence>
<dbReference type="Proteomes" id="UP000256304">
    <property type="component" value="Unassembled WGS sequence"/>
</dbReference>
<dbReference type="InterPro" id="IPR016181">
    <property type="entry name" value="Acyl_CoA_acyltransferase"/>
</dbReference>
<sequence>MKSSLTFEVVQEGQIEQCRDLCNELMAFQKSQAIIAPEVFDRMNFDTRMKRSYDSALRSQVIVVKDDGVPVGYIFSTVETVKQGEDAIPAWAPVQEGQEVQGFYPNGDELPPVMGCVSNLYVREAYKGMGLGSKLFGMAMEWLESFEDVDLIMIYISNGNEAALDFYLSRGFTFSHEVFGGFIKAVYKRLK</sequence>
<dbReference type="Gene3D" id="3.40.630.30">
    <property type="match status" value="1"/>
</dbReference>
<protein>
    <submittedName>
        <fullName evidence="2">Acetyltransferase (GNAT) family protein</fullName>
    </submittedName>
</protein>
<keyword evidence="2" id="KW-0808">Transferase</keyword>
<proteinExistence type="predicted"/>
<name>A0A3D9S240_9BACL</name>
<evidence type="ECO:0000313" key="3">
    <source>
        <dbReference type="Proteomes" id="UP000256304"/>
    </source>
</evidence>
<evidence type="ECO:0000259" key="1">
    <source>
        <dbReference type="PROSITE" id="PS51186"/>
    </source>
</evidence>
<accession>A0A3D9S240</accession>
<reference evidence="2 3" key="1">
    <citation type="submission" date="2018-08" db="EMBL/GenBank/DDBJ databases">
        <title>Genomic Encyclopedia of Type Strains, Phase III (KMG-III): the genomes of soil and plant-associated and newly described type strains.</title>
        <authorList>
            <person name="Whitman W."/>
        </authorList>
    </citation>
    <scope>NUCLEOTIDE SEQUENCE [LARGE SCALE GENOMIC DNA]</scope>
    <source>
        <strain evidence="2 3">CGMCC 1.10966</strain>
    </source>
</reference>
<dbReference type="SUPFAM" id="SSF55729">
    <property type="entry name" value="Acyl-CoA N-acyltransferases (Nat)"/>
    <property type="match status" value="1"/>
</dbReference>
<dbReference type="AlphaFoldDB" id="A0A3D9S240"/>
<comment type="caution">
    <text evidence="2">The sequence shown here is derived from an EMBL/GenBank/DDBJ whole genome shotgun (WGS) entry which is preliminary data.</text>
</comment>
<keyword evidence="3" id="KW-1185">Reference proteome</keyword>
<dbReference type="GO" id="GO:0016747">
    <property type="term" value="F:acyltransferase activity, transferring groups other than amino-acyl groups"/>
    <property type="evidence" value="ECO:0007669"/>
    <property type="project" value="InterPro"/>
</dbReference>
<dbReference type="PROSITE" id="PS51186">
    <property type="entry name" value="GNAT"/>
    <property type="match status" value="1"/>
</dbReference>
<feature type="domain" description="N-acetyltransferase" evidence="1">
    <location>
        <begin position="5"/>
        <end position="191"/>
    </location>
</feature>
<dbReference type="RefSeq" id="WP_245996035.1">
    <property type="nucleotide sequence ID" value="NZ_QTTN01000016.1"/>
</dbReference>
<dbReference type="InterPro" id="IPR000182">
    <property type="entry name" value="GNAT_dom"/>
</dbReference>
<organism evidence="2 3">
    <name type="scientific">Paenibacillus taihuensis</name>
    <dbReference type="NCBI Taxonomy" id="1156355"/>
    <lineage>
        <taxon>Bacteria</taxon>
        <taxon>Bacillati</taxon>
        <taxon>Bacillota</taxon>
        <taxon>Bacilli</taxon>
        <taxon>Bacillales</taxon>
        <taxon>Paenibacillaceae</taxon>
        <taxon>Paenibacillus</taxon>
    </lineage>
</organism>
<dbReference type="EMBL" id="QTTN01000016">
    <property type="protein sequence ID" value="REE83954.1"/>
    <property type="molecule type" value="Genomic_DNA"/>
</dbReference>
<dbReference type="CDD" id="cd04301">
    <property type="entry name" value="NAT_SF"/>
    <property type="match status" value="1"/>
</dbReference>
<gene>
    <name evidence="2" type="ORF">A8990_116133</name>
</gene>